<dbReference type="SMART" id="SM01307">
    <property type="entry name" value="RICTOR_M"/>
    <property type="match status" value="1"/>
</dbReference>
<feature type="compositionally biased region" description="Polar residues" evidence="2">
    <location>
        <begin position="1157"/>
        <end position="1170"/>
    </location>
</feature>
<name>A0A7R9GZ01_TIMCR</name>
<dbReference type="SMART" id="SM01308">
    <property type="entry name" value="RICTOR_N"/>
    <property type="match status" value="1"/>
</dbReference>
<evidence type="ECO:0008006" key="7">
    <source>
        <dbReference type="Google" id="ProtNLM"/>
    </source>
</evidence>
<proteinExistence type="inferred from homology"/>
<evidence type="ECO:0000313" key="6">
    <source>
        <dbReference type="EMBL" id="CAD7403074.1"/>
    </source>
</evidence>
<dbReference type="Pfam" id="PF14664">
    <property type="entry name" value="RICTOR_N"/>
    <property type="match status" value="1"/>
</dbReference>
<dbReference type="PANTHER" id="PTHR13298">
    <property type="entry name" value="CYTOSOLIC REGULATOR PIANISSIMO"/>
    <property type="match status" value="1"/>
</dbReference>
<accession>A0A7R9GZ01</accession>
<evidence type="ECO:0000259" key="5">
    <source>
        <dbReference type="SMART" id="SM01310"/>
    </source>
</evidence>
<evidence type="ECO:0000256" key="2">
    <source>
        <dbReference type="SAM" id="MobiDB-lite"/>
    </source>
</evidence>
<reference evidence="6" key="1">
    <citation type="submission" date="2020-11" db="EMBL/GenBank/DDBJ databases">
        <authorList>
            <person name="Tran Van P."/>
        </authorList>
    </citation>
    <scope>NUCLEOTIDE SEQUENCE</scope>
</reference>
<dbReference type="InterPro" id="IPR028268">
    <property type="entry name" value="Pianissimo_fam"/>
</dbReference>
<dbReference type="Pfam" id="PF14666">
    <property type="entry name" value="RICTOR_M"/>
    <property type="match status" value="2"/>
</dbReference>
<evidence type="ECO:0000256" key="1">
    <source>
        <dbReference type="ARBA" id="ARBA00008878"/>
    </source>
</evidence>
<gene>
    <name evidence="6" type="ORF">TCEB3V08_LOCUS6802</name>
</gene>
<feature type="region of interest" description="Disordered" evidence="2">
    <location>
        <begin position="1118"/>
        <end position="1217"/>
    </location>
</feature>
<dbReference type="Pfam" id="PF14668">
    <property type="entry name" value="RICTOR_V"/>
    <property type="match status" value="1"/>
</dbReference>
<dbReference type="SMART" id="SM01310">
    <property type="entry name" value="RICTOR_V"/>
    <property type="match status" value="1"/>
</dbReference>
<feature type="region of interest" description="Disordered" evidence="2">
    <location>
        <begin position="1048"/>
        <end position="1085"/>
    </location>
</feature>
<protein>
    <recommendedName>
        <fullName evidence="7">Rapamycin-insensitive companion of mTOR</fullName>
    </recommendedName>
</protein>
<comment type="similarity">
    <text evidence="1">Belongs to the RICTOR family.</text>
</comment>
<dbReference type="InterPro" id="IPR029453">
    <property type="entry name" value="Rictor_IV"/>
</dbReference>
<dbReference type="InterPro" id="IPR029452">
    <property type="entry name" value="RICTOR_V"/>
</dbReference>
<dbReference type="GO" id="GO:0031932">
    <property type="term" value="C:TORC2 complex"/>
    <property type="evidence" value="ECO:0007669"/>
    <property type="project" value="InterPro"/>
</dbReference>
<evidence type="ECO:0000259" key="4">
    <source>
        <dbReference type="SMART" id="SM01308"/>
    </source>
</evidence>
<dbReference type="GO" id="GO:0043539">
    <property type="term" value="F:protein serine/threonine kinase activator activity"/>
    <property type="evidence" value="ECO:0007669"/>
    <property type="project" value="TreeGrafter"/>
</dbReference>
<sequence>MCSTLVSTLVESRVLPGVLNPDMFVSCGGVSALLRNIAHSQMPRIVECLCGALLFLLDRPSTRRHANVQLQSLAVPYCDFHWDSDRNREDREARFLCVRLALLSVLRSWPGILHFCHPSNSSGLQAIVSVLYLKQLEVRKAILDLLYDLLGLPQPEWTDEFSVALEAVDPSHPQDIWRLSEGFVAAEGKAVLPHLAKFRPNIVEIHLSVLLYTFLEAGLLDAIVEVIVTSDSFISVRATILLGELLQLIHLLLPPECCNITPPLPNLMVHASNAANLPAQHLALTAVAALSHLHHLLKRRPAPASLFLDQVLQAGGWLRPGVEQVVNSRGKHEKAKLYQVLLRNHIYNVLFPSQYRYFDSSLVLFCDNEPDLVVVSFKCRLRYEVLFTPPTSCLQLIMKDGDEALKDSAVLSNKDGFSWNWNIVRAVLKVHTRNDALCKLEDSNHRTFLKRLVHYFKPSSNRFSRVELGNKKQTQMYTLAGCELLDCLLEIDEPEGSKLLTELLSDISTNIDVLMTSKSAHDCFFSPHHVTSSVCQDYFLFIGRLCRSSKGMRMLDKSGIFQKRDAVLPLLSPLPFKKMLPGWLIERDRGMFHHVDIYCEMENGKSERVTVLDCPGVVMTVCAVRTNEHISKYGEENMLGLLNLVVSTNHDCYVKLVVSSLDYTTDAMPRVILSKVLTASTVSSRLYATQFLLVLLRAKLPDFQKWGVELLVNQLYDQSKAVSLVAITILEEATEEKVLCPSFTVTWEKINLLAASINRCYIKALLYLESVIALRPSLLHLGDKGLLLLIRFLSTPTGFTFLQDANFVSNELERWSTNFNYRYVRLIEGDIHDSFTLHQRGEDGRYSRRITNAKHCIRDVFVPPHLYGQLVQHDKGFQLLLKEGKLENIFQVQLPGVPTKHAHWLVGQLPHLPPQIVDCFHLGASTTLLLSLTHLLSFLPFIPNSHLCPQIIHSRRCSSEQDILELKAALWGCGHIATFSSGVKLLAEEGIIVATVQLAETCPVYCVRGTALYVLALMGTTRHGATELNRAGWLCVRHHRHDRWPVIEQESNEDYEGSLAASETDNMSLSSGTESDPSKGPHHQSVMGHFYISDEAESVTSADDEGLLLDESSVSAHWIDTPGTRAPHKSSHQRKSQTLPHSRPTKSIIVPRHIRSLSESKQSQIPQSPLQPGDWPSEVRARDMTLQPPGAIPRVDDTKSRSNSCTDSSGVSSCDSGLGRHVISERIQTLSPIPSSASLSTLKSAGIPGDKTRKMSYWEAVTVLVINTYKSGASPSLILVLTAPPLLGSTTSEGLAVSPDVAHMRLSQQDLLGYATLRSLKRHCRPMYSDTSILATAELIGFDDHGASKKYGSDVVLHYV</sequence>
<feature type="domain" description="Rapamycin-insensitive companion of mTOR" evidence="5">
    <location>
        <begin position="963"/>
        <end position="1035"/>
    </location>
</feature>
<dbReference type="PANTHER" id="PTHR13298:SF11">
    <property type="entry name" value="RAPAMYCIN-INSENSITIVE COMPANION OF MTOR"/>
    <property type="match status" value="1"/>
</dbReference>
<dbReference type="EMBL" id="OC318737">
    <property type="protein sequence ID" value="CAD7403074.1"/>
    <property type="molecule type" value="Genomic_DNA"/>
</dbReference>
<feature type="compositionally biased region" description="Polar residues" evidence="2">
    <location>
        <begin position="1201"/>
        <end position="1215"/>
    </location>
</feature>
<feature type="domain" description="Rapamycin-insensitive companion of mTOR middle" evidence="3">
    <location>
        <begin position="396"/>
        <end position="698"/>
    </location>
</feature>
<dbReference type="SMART" id="SM01303">
    <property type="entry name" value="RasGEF_N_2"/>
    <property type="match status" value="1"/>
</dbReference>
<dbReference type="InterPro" id="IPR028267">
    <property type="entry name" value="Pianissimo_N"/>
</dbReference>
<dbReference type="GO" id="GO:0051897">
    <property type="term" value="P:positive regulation of phosphatidylinositol 3-kinase/protein kinase B signal transduction"/>
    <property type="evidence" value="ECO:0007669"/>
    <property type="project" value="TreeGrafter"/>
</dbReference>
<dbReference type="GO" id="GO:0038203">
    <property type="term" value="P:TORC2 signaling"/>
    <property type="evidence" value="ECO:0007669"/>
    <property type="project" value="TreeGrafter"/>
</dbReference>
<evidence type="ECO:0000259" key="3">
    <source>
        <dbReference type="SMART" id="SM01307"/>
    </source>
</evidence>
<feature type="compositionally biased region" description="Polar residues" evidence="2">
    <location>
        <begin position="1061"/>
        <end position="1075"/>
    </location>
</feature>
<dbReference type="InterPro" id="IPR029451">
    <property type="entry name" value="RICTOR_M"/>
</dbReference>
<feature type="compositionally biased region" description="Basic residues" evidence="2">
    <location>
        <begin position="1126"/>
        <end position="1135"/>
    </location>
</feature>
<organism evidence="6">
    <name type="scientific">Timema cristinae</name>
    <name type="common">Walking stick</name>
    <dbReference type="NCBI Taxonomy" id="61476"/>
    <lineage>
        <taxon>Eukaryota</taxon>
        <taxon>Metazoa</taxon>
        <taxon>Ecdysozoa</taxon>
        <taxon>Arthropoda</taxon>
        <taxon>Hexapoda</taxon>
        <taxon>Insecta</taxon>
        <taxon>Pterygota</taxon>
        <taxon>Neoptera</taxon>
        <taxon>Polyneoptera</taxon>
        <taxon>Phasmatodea</taxon>
        <taxon>Timematodea</taxon>
        <taxon>Timematoidea</taxon>
        <taxon>Timematidae</taxon>
        <taxon>Timema</taxon>
    </lineage>
</organism>
<feature type="domain" description="Rapamycin-insensitive companion of mTOR N-terminal" evidence="4">
    <location>
        <begin position="2"/>
        <end position="254"/>
    </location>
</feature>
<dbReference type="SUPFAM" id="SSF48371">
    <property type="entry name" value="ARM repeat"/>
    <property type="match status" value="1"/>
</dbReference>
<dbReference type="Pfam" id="PF14663">
    <property type="entry name" value="RasGEF_N_2"/>
    <property type="match status" value="2"/>
</dbReference>
<dbReference type="InterPro" id="IPR016024">
    <property type="entry name" value="ARM-type_fold"/>
</dbReference>